<dbReference type="Pfam" id="PF22977">
    <property type="entry name" value="WHD"/>
    <property type="match status" value="1"/>
</dbReference>
<dbReference type="InterPro" id="IPR027417">
    <property type="entry name" value="P-loop_NTPase"/>
</dbReference>
<proteinExistence type="predicted"/>
<evidence type="ECO:0000313" key="2">
    <source>
        <dbReference type="EMBL" id="MBD2737754.1"/>
    </source>
</evidence>
<protein>
    <submittedName>
        <fullName evidence="2">ATP-binding protein</fullName>
    </submittedName>
</protein>
<accession>A0ABR8KGA7</accession>
<dbReference type="RefSeq" id="WP_190958327.1">
    <property type="nucleotide sequence ID" value="NZ_JACJTU010000037.1"/>
</dbReference>
<dbReference type="InterPro" id="IPR003959">
    <property type="entry name" value="ATPase_AAA_core"/>
</dbReference>
<dbReference type="PANTHER" id="PTHR46411">
    <property type="entry name" value="FAMILY ATPASE, PUTATIVE-RELATED"/>
    <property type="match status" value="1"/>
</dbReference>
<dbReference type="Proteomes" id="UP000637383">
    <property type="component" value="Unassembled WGS sequence"/>
</dbReference>
<dbReference type="PANTHER" id="PTHR46411:SF3">
    <property type="entry name" value="AAA+ ATPASE DOMAIN-CONTAINING PROTEIN"/>
    <property type="match status" value="1"/>
</dbReference>
<dbReference type="CDD" id="cd19481">
    <property type="entry name" value="RecA-like_protease"/>
    <property type="match status" value="1"/>
</dbReference>
<dbReference type="EMBL" id="JACJTU010000037">
    <property type="protein sequence ID" value="MBD2737754.1"/>
    <property type="molecule type" value="Genomic_DNA"/>
</dbReference>
<dbReference type="SMART" id="SM00382">
    <property type="entry name" value="AAA"/>
    <property type="match status" value="1"/>
</dbReference>
<evidence type="ECO:0000259" key="1">
    <source>
        <dbReference type="SMART" id="SM00382"/>
    </source>
</evidence>
<comment type="caution">
    <text evidence="2">The sequence shown here is derived from an EMBL/GenBank/DDBJ whole genome shotgun (WGS) entry which is preliminary data.</text>
</comment>
<feature type="domain" description="AAA+ ATPase" evidence="1">
    <location>
        <begin position="453"/>
        <end position="585"/>
    </location>
</feature>
<evidence type="ECO:0000313" key="3">
    <source>
        <dbReference type="Proteomes" id="UP000637383"/>
    </source>
</evidence>
<dbReference type="Gene3D" id="3.40.50.300">
    <property type="entry name" value="P-loop containing nucleotide triphosphate hydrolases"/>
    <property type="match status" value="1"/>
</dbReference>
<name>A0ABR8KGA7_9NOSO</name>
<reference evidence="2 3" key="1">
    <citation type="journal article" date="2020" name="ISME J.">
        <title>Comparative genomics reveals insights into cyanobacterial evolution and habitat adaptation.</title>
        <authorList>
            <person name="Chen M.Y."/>
            <person name="Teng W.K."/>
            <person name="Zhao L."/>
            <person name="Hu C.X."/>
            <person name="Zhou Y.K."/>
            <person name="Han B.P."/>
            <person name="Song L.R."/>
            <person name="Shu W.S."/>
        </authorList>
    </citation>
    <scope>NUCLEOTIDE SEQUENCE [LARGE SCALE GENOMIC DNA]</scope>
    <source>
        <strain evidence="2 3">FACHB-159</strain>
    </source>
</reference>
<dbReference type="InterPro" id="IPR003593">
    <property type="entry name" value="AAA+_ATPase"/>
</dbReference>
<dbReference type="Pfam" id="PF00004">
    <property type="entry name" value="AAA"/>
    <property type="match status" value="1"/>
</dbReference>
<dbReference type="InterPro" id="IPR054472">
    <property type="entry name" value="WHD"/>
</dbReference>
<keyword evidence="2" id="KW-0547">Nucleotide-binding</keyword>
<organism evidence="2 3">
    <name type="scientific">Nostoc paludosum FACHB-159</name>
    <dbReference type="NCBI Taxonomy" id="2692908"/>
    <lineage>
        <taxon>Bacteria</taxon>
        <taxon>Bacillati</taxon>
        <taxon>Cyanobacteriota</taxon>
        <taxon>Cyanophyceae</taxon>
        <taxon>Nostocales</taxon>
        <taxon>Nostocaceae</taxon>
        <taxon>Nostoc</taxon>
    </lineage>
</organism>
<dbReference type="SUPFAM" id="SSF52540">
    <property type="entry name" value="P-loop containing nucleoside triphosphate hydrolases"/>
    <property type="match status" value="1"/>
</dbReference>
<keyword evidence="3" id="KW-1185">Reference proteome</keyword>
<keyword evidence="2" id="KW-0067">ATP-binding</keyword>
<gene>
    <name evidence="2" type="ORF">H6H03_28355</name>
</gene>
<dbReference type="GO" id="GO:0005524">
    <property type="term" value="F:ATP binding"/>
    <property type="evidence" value="ECO:0007669"/>
    <property type="project" value="UniProtKB-KW"/>
</dbReference>
<sequence>MNPHPAFVEDKTNIQYLEAAISAIEQAVIDYSDRQEQDTASSVDIPSILANVSATINNSPALKYLCNTFSLSLFECQILLLCVAQALLPYFSQLCAKAEGDEHLAYPSFGLAMRLFANASGSVLLPMSPLQYWQLVQVATNQEITKCRLQIDNSILLYLLGEPYQDERLIHLIQPIQETNSDLPLQSSHQNIAERIAAIWLRTEVASTLPVVQLCGLEVSDKWAIANIACQMIERSLKIISARNLPTDSTDINNFIRRWERQVALTNDLLLIDCEQLNLAESGLNTAILQLIQNIHTPLIISTEDRLYSPRRPLITFEVEKLSPEEQQNIWHSCLSTTTPELKEQIPVLVSQFNLNTLAIQSACLRVQNQQTNSQTTPTNYSELSHQLWDICRTMARPQLDDLAQHINASANWDDLVLPELQKKILRDLIAQVRQRAKVYWEWGFAGKGNRGLGVSALFAGSPGTGKTMAAEVIAKELRLDLYRIDLSAVVSKYIGETEKNLRRIFDAAEAGGAILLFDEADALFGKRSEVKDSHDRHANVEVSYLLQRMEAYQGLAILTTNLKNSLDQAFMRRLRFVISFPFPDVKSRAEIWRCIFPQKIPTQGLDFEKLSQLNLAGGNIRNIALNAAFNAAEAGEPIMMKHLLSAAQSEYFKLEKTLTDAEIRGWL</sequence>